<name>A0AA37BRZ4_9ARCH</name>
<evidence type="ECO:0000259" key="5">
    <source>
        <dbReference type="Pfam" id="PF01370"/>
    </source>
</evidence>
<evidence type="ECO:0000313" key="7">
    <source>
        <dbReference type="Proteomes" id="UP000632195"/>
    </source>
</evidence>
<reference evidence="6" key="1">
    <citation type="journal article" date="2014" name="Int. J. Syst. Evol. Microbiol.">
        <title>Complete genome sequence of Corynebacterium casei LMG S-19264T (=DSM 44701T), isolated from a smear-ripened cheese.</title>
        <authorList>
            <consortium name="US DOE Joint Genome Institute (JGI-PGF)"/>
            <person name="Walter F."/>
            <person name="Albersmeier A."/>
            <person name="Kalinowski J."/>
            <person name="Ruckert C."/>
        </authorList>
    </citation>
    <scope>NUCLEOTIDE SEQUENCE</scope>
    <source>
        <strain evidence="6">JCM 13583</strain>
    </source>
</reference>
<evidence type="ECO:0000256" key="3">
    <source>
        <dbReference type="ARBA" id="ARBA00023027"/>
    </source>
</evidence>
<keyword evidence="3" id="KW-0520">NAD</keyword>
<organism evidence="6 7">
    <name type="scientific">Thermogymnomonas acidicola</name>
    <dbReference type="NCBI Taxonomy" id="399579"/>
    <lineage>
        <taxon>Archaea</taxon>
        <taxon>Methanobacteriati</taxon>
        <taxon>Thermoplasmatota</taxon>
        <taxon>Thermoplasmata</taxon>
        <taxon>Thermoplasmatales</taxon>
        <taxon>Thermogymnomonas</taxon>
    </lineage>
</organism>
<dbReference type="RefSeq" id="WP_075056502.1">
    <property type="nucleotide sequence ID" value="NZ_BMNY01000002.1"/>
</dbReference>
<dbReference type="GO" id="GO:0042732">
    <property type="term" value="P:D-xylose metabolic process"/>
    <property type="evidence" value="ECO:0007669"/>
    <property type="project" value="InterPro"/>
</dbReference>
<dbReference type="PANTHER" id="PTHR43078:SF6">
    <property type="entry name" value="UDP-GLUCURONIC ACID DECARBOXYLASE 1"/>
    <property type="match status" value="1"/>
</dbReference>
<dbReference type="SUPFAM" id="SSF51735">
    <property type="entry name" value="NAD(P)-binding Rossmann-fold domains"/>
    <property type="match status" value="1"/>
</dbReference>
<dbReference type="InterPro" id="IPR001509">
    <property type="entry name" value="Epimerase_deHydtase"/>
</dbReference>
<dbReference type="Proteomes" id="UP000632195">
    <property type="component" value="Unassembled WGS sequence"/>
</dbReference>
<reference evidence="6" key="2">
    <citation type="submission" date="2022-09" db="EMBL/GenBank/DDBJ databases">
        <authorList>
            <person name="Sun Q."/>
            <person name="Ohkuma M."/>
        </authorList>
    </citation>
    <scope>NUCLEOTIDE SEQUENCE</scope>
    <source>
        <strain evidence="6">JCM 13583</strain>
    </source>
</reference>
<dbReference type="GO" id="GO:0048040">
    <property type="term" value="F:UDP-glucuronate decarboxylase activity"/>
    <property type="evidence" value="ECO:0007669"/>
    <property type="project" value="TreeGrafter"/>
</dbReference>
<gene>
    <name evidence="6" type="ORF">GCM10007108_13440</name>
</gene>
<dbReference type="PANTHER" id="PTHR43078">
    <property type="entry name" value="UDP-GLUCURONIC ACID DECARBOXYLASE-RELATED"/>
    <property type="match status" value="1"/>
</dbReference>
<dbReference type="AlphaFoldDB" id="A0AA37BRZ4"/>
<evidence type="ECO:0000256" key="4">
    <source>
        <dbReference type="ARBA" id="ARBA00023239"/>
    </source>
</evidence>
<dbReference type="InterPro" id="IPR036291">
    <property type="entry name" value="NAD(P)-bd_dom_sf"/>
</dbReference>
<feature type="domain" description="NAD-dependent epimerase/dehydratase" evidence="5">
    <location>
        <begin position="2"/>
        <end position="73"/>
    </location>
</feature>
<keyword evidence="4" id="KW-0456">Lyase</keyword>
<sequence length="97" mass="11276">MAYHRSYGLDTRIQRQFSFYCLWTRTDGVYGRVVQRFIYSAQSHEDITLQGGGMETMAFLYVQDLLQVTWSVIIRDSLYSEIPNAGSLKEVKILKLT</sequence>
<dbReference type="Gene3D" id="3.40.50.720">
    <property type="entry name" value="NAD(P)-binding Rossmann-like Domain"/>
    <property type="match status" value="1"/>
</dbReference>
<dbReference type="Pfam" id="PF01370">
    <property type="entry name" value="Epimerase"/>
    <property type="match status" value="1"/>
</dbReference>
<dbReference type="GO" id="GO:0070403">
    <property type="term" value="F:NAD+ binding"/>
    <property type="evidence" value="ECO:0007669"/>
    <property type="project" value="InterPro"/>
</dbReference>
<comment type="cofactor">
    <cofactor evidence="1">
        <name>NAD(+)</name>
        <dbReference type="ChEBI" id="CHEBI:57540"/>
    </cofactor>
</comment>
<dbReference type="InterPro" id="IPR044516">
    <property type="entry name" value="UXS-like"/>
</dbReference>
<keyword evidence="7" id="KW-1185">Reference proteome</keyword>
<evidence type="ECO:0000256" key="1">
    <source>
        <dbReference type="ARBA" id="ARBA00001911"/>
    </source>
</evidence>
<keyword evidence="2" id="KW-0210">Decarboxylase</keyword>
<comment type="caution">
    <text evidence="6">The sequence shown here is derived from an EMBL/GenBank/DDBJ whole genome shotgun (WGS) entry which is preliminary data.</text>
</comment>
<accession>A0AA37BRZ4</accession>
<proteinExistence type="predicted"/>
<protein>
    <recommendedName>
        <fullName evidence="5">NAD-dependent epimerase/dehydratase domain-containing protein</fullName>
    </recommendedName>
</protein>
<evidence type="ECO:0000313" key="6">
    <source>
        <dbReference type="EMBL" id="GGM76681.1"/>
    </source>
</evidence>
<dbReference type="GO" id="GO:0005737">
    <property type="term" value="C:cytoplasm"/>
    <property type="evidence" value="ECO:0007669"/>
    <property type="project" value="TreeGrafter"/>
</dbReference>
<evidence type="ECO:0000256" key="2">
    <source>
        <dbReference type="ARBA" id="ARBA00022793"/>
    </source>
</evidence>
<dbReference type="EMBL" id="BMNY01000002">
    <property type="protein sequence ID" value="GGM76681.1"/>
    <property type="molecule type" value="Genomic_DNA"/>
</dbReference>